<reference evidence="1" key="1">
    <citation type="journal article" date="2015" name="Nature">
        <title>Complex archaea that bridge the gap between prokaryotes and eukaryotes.</title>
        <authorList>
            <person name="Spang A."/>
            <person name="Saw J.H."/>
            <person name="Jorgensen S.L."/>
            <person name="Zaremba-Niedzwiedzka K."/>
            <person name="Martijn J."/>
            <person name="Lind A.E."/>
            <person name="van Eijk R."/>
            <person name="Schleper C."/>
            <person name="Guy L."/>
            <person name="Ettema T.J."/>
        </authorList>
    </citation>
    <scope>NUCLEOTIDE SEQUENCE</scope>
</reference>
<organism evidence="1">
    <name type="scientific">marine sediment metagenome</name>
    <dbReference type="NCBI Taxonomy" id="412755"/>
    <lineage>
        <taxon>unclassified sequences</taxon>
        <taxon>metagenomes</taxon>
        <taxon>ecological metagenomes</taxon>
    </lineage>
</organism>
<gene>
    <name evidence="1" type="ORF">LCGC14_1364580</name>
</gene>
<proteinExistence type="predicted"/>
<feature type="non-terminal residue" evidence="1">
    <location>
        <position position="212"/>
    </location>
</feature>
<accession>A0A0F9MMB4</accession>
<evidence type="ECO:0000313" key="1">
    <source>
        <dbReference type="EMBL" id="KKM77985.1"/>
    </source>
</evidence>
<dbReference type="EMBL" id="LAZR01008563">
    <property type="protein sequence ID" value="KKM77985.1"/>
    <property type="molecule type" value="Genomic_DNA"/>
</dbReference>
<name>A0A0F9MMB4_9ZZZZ</name>
<dbReference type="AlphaFoldDB" id="A0A0F9MMB4"/>
<comment type="caution">
    <text evidence="1">The sequence shown here is derived from an EMBL/GenBank/DDBJ whole genome shotgun (WGS) entry which is preliminary data.</text>
</comment>
<protein>
    <recommendedName>
        <fullName evidence="2">Helix-turn-helix domain-containing protein</fullName>
    </recommendedName>
</protein>
<sequence length="212" mass="23206">MAIQVMTDVWQYSKAEGTRLLVLLALADAADRETRLAYPGLKRIGEYARVNKRQTLAHIRALIEMGELARVTPARGRKRAVFELLIGQKKGAGSCTLSPEDRVQPSVSIGCSPAHNRVQSSAIPIIEPSIEPSMLTPAPPGAGAGKNGDTWMTPFTDLHLEVLGGKMQAAKWVRIFKSLAFEQGYADALRAQRAYLTNLKASGRQDFLDYTI</sequence>
<evidence type="ECO:0008006" key="2">
    <source>
        <dbReference type="Google" id="ProtNLM"/>
    </source>
</evidence>